<evidence type="ECO:0000313" key="1">
    <source>
        <dbReference type="EMBL" id="PAP74180.1"/>
    </source>
</evidence>
<accession>A0A271ISQ0</accession>
<keyword evidence="2" id="KW-1185">Reference proteome</keyword>
<evidence type="ECO:0000313" key="2">
    <source>
        <dbReference type="Proteomes" id="UP000216339"/>
    </source>
</evidence>
<proteinExistence type="predicted"/>
<comment type="caution">
    <text evidence="1">The sequence shown here is derived from an EMBL/GenBank/DDBJ whole genome shotgun (WGS) entry which is preliminary data.</text>
</comment>
<gene>
    <name evidence="1" type="ORF">BSZ37_21185</name>
</gene>
<dbReference type="Proteomes" id="UP000216339">
    <property type="component" value="Unassembled WGS sequence"/>
</dbReference>
<dbReference type="InterPro" id="IPR019504">
    <property type="entry name" value="Peptidase_U49_Lit_pept"/>
</dbReference>
<dbReference type="EMBL" id="MQWD01000010">
    <property type="protein sequence ID" value="PAP74180.1"/>
    <property type="molecule type" value="Genomic_DNA"/>
</dbReference>
<name>A0A271ISQ0_9BACT</name>
<dbReference type="Pfam" id="PF10463">
    <property type="entry name" value="Peptidase_U49"/>
    <property type="match status" value="1"/>
</dbReference>
<protein>
    <recommendedName>
        <fullName evidence="3">Peptidase U49-like protein</fullName>
    </recommendedName>
</protein>
<dbReference type="OrthoDB" id="1094383at2"/>
<dbReference type="AlphaFoldDB" id="A0A271ISQ0"/>
<sequence>MNTLNPGTDGEGVASLLPISELNGNVLHGFERARPFLLCQYQTDVEGGVLSPAIQFDVEPRPLETPRVRYEDGVPARIELHEPFLQYLWAIAFAMVVLDQEVHRRAQRGVPEHPNPAVRNRLVRAAEAAFGWAFDARETTPAWRQEWPRPGRPVPGDGIDYVAKANGLYVAAAVYVLLHEYAHVTLDHLWEAGDRSLEEAKAVEAEADVFAREALLDGDDGREARTRRAGVVVAHCALLFLAVESKNDRERHGGSRLSQSRHPDLDDRLLHALGFLDPEAVGPEDHLWTMAGCALTLFLSLSERPPEIVESETAQAWVGQLVREVDELKEGIGGDG</sequence>
<reference evidence="1 2" key="1">
    <citation type="submission" date="2016-11" db="EMBL/GenBank/DDBJ databases">
        <title>Study of marine rhodopsin-containing bacteria.</title>
        <authorList>
            <person name="Yoshizawa S."/>
            <person name="Kumagai Y."/>
            <person name="Kogure K."/>
        </authorList>
    </citation>
    <scope>NUCLEOTIDE SEQUENCE [LARGE SCALE GENOMIC DNA]</scope>
    <source>
        <strain evidence="1 2">SAORIC-28</strain>
    </source>
</reference>
<evidence type="ECO:0008006" key="3">
    <source>
        <dbReference type="Google" id="ProtNLM"/>
    </source>
</evidence>
<organism evidence="1 2">
    <name type="scientific">Rubrivirga marina</name>
    <dbReference type="NCBI Taxonomy" id="1196024"/>
    <lineage>
        <taxon>Bacteria</taxon>
        <taxon>Pseudomonadati</taxon>
        <taxon>Rhodothermota</taxon>
        <taxon>Rhodothermia</taxon>
        <taxon>Rhodothermales</taxon>
        <taxon>Rubricoccaceae</taxon>
        <taxon>Rubrivirga</taxon>
    </lineage>
</organism>